<evidence type="ECO:0000313" key="3">
    <source>
        <dbReference type="Proteomes" id="UP001166304"/>
    </source>
</evidence>
<dbReference type="Pfam" id="PF26457">
    <property type="entry name" value="DUF8136"/>
    <property type="match status" value="1"/>
</dbReference>
<accession>A0AA41KDS7</accession>
<evidence type="ECO:0000313" key="2">
    <source>
        <dbReference type="EMBL" id="MBV0900162.1"/>
    </source>
</evidence>
<dbReference type="RefSeq" id="WP_206673692.1">
    <property type="nucleotide sequence ID" value="NZ_JAHQXE010000001.1"/>
</dbReference>
<proteinExistence type="predicted"/>
<evidence type="ECO:0000259" key="1">
    <source>
        <dbReference type="Pfam" id="PF26457"/>
    </source>
</evidence>
<dbReference type="EMBL" id="JAHQXE010000001">
    <property type="protein sequence ID" value="MBV0900162.1"/>
    <property type="molecule type" value="Genomic_DNA"/>
</dbReference>
<dbReference type="AlphaFoldDB" id="A0AA41KDS7"/>
<gene>
    <name evidence="2" type="ORF">KTS37_00030</name>
</gene>
<reference evidence="2" key="1">
    <citation type="submission" date="2021-06" db="EMBL/GenBank/DDBJ databases">
        <title>New haloarchaea isolates fom saline soil.</title>
        <authorList>
            <person name="Duran-Viseras A."/>
            <person name="Sanchez-Porro C.S."/>
            <person name="Ventosa A."/>
        </authorList>
    </citation>
    <scope>NUCLEOTIDE SEQUENCE</scope>
    <source>
        <strain evidence="2">JCM 18369</strain>
    </source>
</reference>
<organism evidence="2 3">
    <name type="scientific">Haloarcula salina</name>
    <dbReference type="NCBI Taxonomy" id="1429914"/>
    <lineage>
        <taxon>Archaea</taxon>
        <taxon>Methanobacteriati</taxon>
        <taxon>Methanobacteriota</taxon>
        <taxon>Stenosarchaea group</taxon>
        <taxon>Halobacteria</taxon>
        <taxon>Halobacteriales</taxon>
        <taxon>Haloarculaceae</taxon>
        <taxon>Haloarcula</taxon>
    </lineage>
</organism>
<keyword evidence="3" id="KW-1185">Reference proteome</keyword>
<dbReference type="Proteomes" id="UP001166304">
    <property type="component" value="Unassembled WGS sequence"/>
</dbReference>
<dbReference type="InterPro" id="IPR058449">
    <property type="entry name" value="DUF8136"/>
</dbReference>
<comment type="caution">
    <text evidence="2">The sequence shown here is derived from an EMBL/GenBank/DDBJ whole genome shotgun (WGS) entry which is preliminary data.</text>
</comment>
<sequence length="99" mass="11192">MTDDASAHAREEDVADSYDDLLATLDMLETEALRKVESGRVYDAENERVRIKWIRIAKDVVAEKRKVMADRDLQELTERIEQLEERADGDVVGPSGVSS</sequence>
<protein>
    <recommendedName>
        <fullName evidence="1">DUF8136 domain-containing protein</fullName>
    </recommendedName>
</protein>
<feature type="domain" description="DUF8136" evidence="1">
    <location>
        <begin position="25"/>
        <end position="86"/>
    </location>
</feature>
<name>A0AA41KDS7_9EURY</name>